<keyword evidence="3" id="KW-1185">Reference proteome</keyword>
<keyword evidence="1" id="KW-0472">Membrane</keyword>
<keyword evidence="1" id="KW-0812">Transmembrane</keyword>
<gene>
    <name evidence="2" type="ORF">IV203_027019</name>
</gene>
<feature type="transmembrane region" description="Helical" evidence="1">
    <location>
        <begin position="56"/>
        <end position="77"/>
    </location>
</feature>
<name>A0A9K3PXU6_9STRA</name>
<accession>A0A9K3PXU6</accession>
<keyword evidence="1" id="KW-1133">Transmembrane helix</keyword>
<reference evidence="2" key="1">
    <citation type="journal article" date="2021" name="Sci. Rep.">
        <title>Diploid genomic architecture of Nitzschia inconspicua, an elite biomass production diatom.</title>
        <authorList>
            <person name="Oliver A."/>
            <person name="Podell S."/>
            <person name="Pinowska A."/>
            <person name="Traller J.C."/>
            <person name="Smith S.R."/>
            <person name="McClure R."/>
            <person name="Beliaev A."/>
            <person name="Bohutskyi P."/>
            <person name="Hill E.A."/>
            <person name="Rabines A."/>
            <person name="Zheng H."/>
            <person name="Allen L.Z."/>
            <person name="Kuo A."/>
            <person name="Grigoriev I.V."/>
            <person name="Allen A.E."/>
            <person name="Hazlebeck D."/>
            <person name="Allen E.E."/>
        </authorList>
    </citation>
    <scope>NUCLEOTIDE SEQUENCE</scope>
    <source>
        <strain evidence="2">Hildebrandi</strain>
    </source>
</reference>
<protein>
    <submittedName>
        <fullName evidence="2">Uncharacterized protein</fullName>
    </submittedName>
</protein>
<evidence type="ECO:0000256" key="1">
    <source>
        <dbReference type="SAM" id="Phobius"/>
    </source>
</evidence>
<dbReference type="OrthoDB" id="43033at2759"/>
<dbReference type="InterPro" id="IPR033369">
    <property type="entry name" value="C19orf12"/>
</dbReference>
<dbReference type="EMBL" id="JAGRRH010000010">
    <property type="protein sequence ID" value="KAG7363658.1"/>
    <property type="molecule type" value="Genomic_DNA"/>
</dbReference>
<evidence type="ECO:0000313" key="2">
    <source>
        <dbReference type="EMBL" id="KAG7363658.1"/>
    </source>
</evidence>
<dbReference type="AlphaFoldDB" id="A0A9K3PXU6"/>
<dbReference type="Proteomes" id="UP000693970">
    <property type="component" value="Unassembled WGS sequence"/>
</dbReference>
<evidence type="ECO:0000313" key="3">
    <source>
        <dbReference type="Proteomes" id="UP000693970"/>
    </source>
</evidence>
<dbReference type="Pfam" id="PF20721">
    <property type="entry name" value="C19orf12"/>
    <property type="match status" value="1"/>
</dbReference>
<sequence length="151" mass="15948">MDDYPGAEPIPEPAGDIDARYSTLMEFLTESREMRNVAKSSFKQALWSGAGAMSGGLMFGAVGGLVGGIAGSIVGFLKTPSYDGALVHLCGLPEEEKKALLTRVGQVLIAAGATAQSLNNQAALRDALLNYCAQRNVREGLWNACLQSLQE</sequence>
<comment type="caution">
    <text evidence="2">The sequence shown here is derived from an EMBL/GenBank/DDBJ whole genome shotgun (WGS) entry which is preliminary data.</text>
</comment>
<proteinExistence type="predicted"/>
<organism evidence="2 3">
    <name type="scientific">Nitzschia inconspicua</name>
    <dbReference type="NCBI Taxonomy" id="303405"/>
    <lineage>
        <taxon>Eukaryota</taxon>
        <taxon>Sar</taxon>
        <taxon>Stramenopiles</taxon>
        <taxon>Ochrophyta</taxon>
        <taxon>Bacillariophyta</taxon>
        <taxon>Bacillariophyceae</taxon>
        <taxon>Bacillariophycidae</taxon>
        <taxon>Bacillariales</taxon>
        <taxon>Bacillariaceae</taxon>
        <taxon>Nitzschia</taxon>
    </lineage>
</organism>
<reference evidence="2" key="2">
    <citation type="submission" date="2021-04" db="EMBL/GenBank/DDBJ databases">
        <authorList>
            <person name="Podell S."/>
        </authorList>
    </citation>
    <scope>NUCLEOTIDE SEQUENCE</scope>
    <source>
        <strain evidence="2">Hildebrandi</strain>
    </source>
</reference>